<dbReference type="InterPro" id="IPR008256">
    <property type="entry name" value="Peptidase_S1B"/>
</dbReference>
<keyword evidence="4 7" id="KW-0378">Hydrolase</keyword>
<feature type="chain" id="PRO_5038161255" description="Serine protease" evidence="7">
    <location>
        <begin position="23"/>
        <end position="332"/>
    </location>
</feature>
<evidence type="ECO:0000313" key="9">
    <source>
        <dbReference type="EMBL" id="MBC5636447.1"/>
    </source>
</evidence>
<gene>
    <name evidence="9" type="ORF">H8S33_06365</name>
</gene>
<evidence type="ECO:0000256" key="3">
    <source>
        <dbReference type="ARBA" id="ARBA00022729"/>
    </source>
</evidence>
<reference evidence="9" key="1">
    <citation type="submission" date="2020-08" db="EMBL/GenBank/DDBJ databases">
        <title>Genome public.</title>
        <authorList>
            <person name="Liu C."/>
            <person name="Sun Q."/>
        </authorList>
    </citation>
    <scope>NUCLEOTIDE SEQUENCE</scope>
    <source>
        <strain evidence="9">BX22</strain>
    </source>
</reference>
<comment type="caution">
    <text evidence="9">The sequence shown here is derived from an EMBL/GenBank/DDBJ whole genome shotgun (WGS) entry which is preliminary data.</text>
</comment>
<evidence type="ECO:0000256" key="1">
    <source>
        <dbReference type="ARBA" id="ARBA00008764"/>
    </source>
</evidence>
<protein>
    <recommendedName>
        <fullName evidence="7">Serine protease</fullName>
        <ecNumber evidence="7">3.4.21.-</ecNumber>
    </recommendedName>
</protein>
<sequence>MRRFVFLFLVFTLFFPSVSIFAEELNDDTLNIPESTKEINYIEYDLEKQEKSIIKIGDTTNLGSKRFEYQGKQGNGEKEKINLDEIIDRDKPVIDPLTREELGKRVNPFVIIGDDGRHQVQNTTIMPYRAMTYIQFDSLFSVAMCSGGVIADDLVVTNAHCIDNSILRATVIPGMNNTQFAYGAYTVTHIIVPEEFSETDAAEYDYAILRVAPDENGNSIGERAGVLSWMEAGTIEDNTLLKTYGYPGDKMDETGEISLWGMEGRSAFSNPSMLFYNMDTFSGQSGSPVLNSSNRMIGVHNGAYGLTNGGQINGGPKIRRDFTNLFNYMVNQ</sequence>
<feature type="signal peptide" evidence="7">
    <location>
        <begin position="1"/>
        <end position="22"/>
    </location>
</feature>
<dbReference type="Proteomes" id="UP000637359">
    <property type="component" value="Unassembled WGS sequence"/>
</dbReference>
<dbReference type="GO" id="GO:0004252">
    <property type="term" value="F:serine-type endopeptidase activity"/>
    <property type="evidence" value="ECO:0007669"/>
    <property type="project" value="InterPro"/>
</dbReference>
<dbReference type="PRINTS" id="PR00839">
    <property type="entry name" value="V8PROTEASE"/>
</dbReference>
<feature type="active site" description="Charge relay system" evidence="6">
    <location>
        <position position="160"/>
    </location>
</feature>
<dbReference type="GO" id="GO:0006508">
    <property type="term" value="P:proteolysis"/>
    <property type="evidence" value="ECO:0007669"/>
    <property type="project" value="UniProtKB-KW"/>
</dbReference>
<evidence type="ECO:0000256" key="2">
    <source>
        <dbReference type="ARBA" id="ARBA00022670"/>
    </source>
</evidence>
<evidence type="ECO:0000313" key="10">
    <source>
        <dbReference type="Proteomes" id="UP000637359"/>
    </source>
</evidence>
<keyword evidence="5 7" id="KW-0720">Serine protease</keyword>
<evidence type="ECO:0000256" key="6">
    <source>
        <dbReference type="PIRSR" id="PIRSR608256-1"/>
    </source>
</evidence>
<dbReference type="EMBL" id="JACOOL010000004">
    <property type="protein sequence ID" value="MBC5636447.1"/>
    <property type="molecule type" value="Genomic_DNA"/>
</dbReference>
<accession>A0A923L4R9</accession>
<keyword evidence="2 7" id="KW-0645">Protease</keyword>
<dbReference type="InterPro" id="IPR050966">
    <property type="entry name" value="Glutamyl_endopeptidase"/>
</dbReference>
<name>A0A923L4R9_9BACI</name>
<proteinExistence type="inferred from homology"/>
<keyword evidence="3 7" id="KW-0732">Signal</keyword>
<feature type="domain" description="Peptidase S1" evidence="8">
    <location>
        <begin position="127"/>
        <end position="311"/>
    </location>
</feature>
<feature type="active site" description="Charge relay system" evidence="6">
    <location>
        <position position="205"/>
    </location>
</feature>
<dbReference type="InterPro" id="IPR001254">
    <property type="entry name" value="Trypsin_dom"/>
</dbReference>
<dbReference type="SUPFAM" id="SSF50494">
    <property type="entry name" value="Trypsin-like serine proteases"/>
    <property type="match status" value="1"/>
</dbReference>
<dbReference type="PANTHER" id="PTHR15462">
    <property type="entry name" value="SERINE PROTEASE"/>
    <property type="match status" value="1"/>
</dbReference>
<dbReference type="InterPro" id="IPR009003">
    <property type="entry name" value="Peptidase_S1_PA"/>
</dbReference>
<dbReference type="PANTHER" id="PTHR15462:SF8">
    <property type="entry name" value="SERINE PROTEASE"/>
    <property type="match status" value="1"/>
</dbReference>
<evidence type="ECO:0000256" key="4">
    <source>
        <dbReference type="ARBA" id="ARBA00022801"/>
    </source>
</evidence>
<dbReference type="AlphaFoldDB" id="A0A923L4R9"/>
<evidence type="ECO:0000259" key="8">
    <source>
        <dbReference type="Pfam" id="PF00089"/>
    </source>
</evidence>
<organism evidence="9 10">
    <name type="scientific">Ornithinibacillus hominis</name>
    <dbReference type="NCBI Taxonomy" id="2763055"/>
    <lineage>
        <taxon>Bacteria</taxon>
        <taxon>Bacillati</taxon>
        <taxon>Bacillota</taxon>
        <taxon>Bacilli</taxon>
        <taxon>Bacillales</taxon>
        <taxon>Bacillaceae</taxon>
        <taxon>Ornithinibacillus</taxon>
    </lineage>
</organism>
<evidence type="ECO:0000256" key="5">
    <source>
        <dbReference type="ARBA" id="ARBA00022825"/>
    </source>
</evidence>
<feature type="active site" description="Charge relay system" evidence="6">
    <location>
        <position position="285"/>
    </location>
</feature>
<dbReference type="InterPro" id="IPR043504">
    <property type="entry name" value="Peptidase_S1_PA_chymotrypsin"/>
</dbReference>
<dbReference type="RefSeq" id="WP_186869163.1">
    <property type="nucleotide sequence ID" value="NZ_JACOOL010000004.1"/>
</dbReference>
<keyword evidence="10" id="KW-1185">Reference proteome</keyword>
<dbReference type="EC" id="3.4.21.-" evidence="7"/>
<evidence type="ECO:0000256" key="7">
    <source>
        <dbReference type="RuleBase" id="RU004296"/>
    </source>
</evidence>
<dbReference type="Pfam" id="PF00089">
    <property type="entry name" value="Trypsin"/>
    <property type="match status" value="1"/>
</dbReference>
<comment type="similarity">
    <text evidence="1 7">Belongs to the peptidase S1B family.</text>
</comment>
<dbReference type="Gene3D" id="2.40.10.10">
    <property type="entry name" value="Trypsin-like serine proteases"/>
    <property type="match status" value="2"/>
</dbReference>